<dbReference type="CDD" id="cd01422">
    <property type="entry name" value="MGS"/>
    <property type="match status" value="1"/>
</dbReference>
<dbReference type="GO" id="GO:0019242">
    <property type="term" value="P:methylglyoxal biosynthetic process"/>
    <property type="evidence" value="ECO:0007669"/>
    <property type="project" value="UniProtKB-UniRule"/>
</dbReference>
<comment type="function">
    <text evidence="1">Catalyzes the formation of methylglyoxal from dihydroxyacetone phosphate.</text>
</comment>
<dbReference type="GO" id="GO:0008929">
    <property type="term" value="F:methylglyoxal synthase activity"/>
    <property type="evidence" value="ECO:0007669"/>
    <property type="project" value="UniProtKB-UniRule"/>
</dbReference>
<dbReference type="eggNOG" id="COG1803">
    <property type="taxonomic scope" value="Bacteria"/>
</dbReference>
<evidence type="ECO:0000259" key="3">
    <source>
        <dbReference type="PROSITE" id="PS51855"/>
    </source>
</evidence>
<dbReference type="NCBIfam" id="NF002033">
    <property type="entry name" value="PRK00861.1"/>
    <property type="match status" value="1"/>
</dbReference>
<dbReference type="STRING" id="111780.Sta7437_3416"/>
<dbReference type="PROSITE" id="PS01335">
    <property type="entry name" value="METHYLGLYOXAL_SYNTH"/>
    <property type="match status" value="1"/>
</dbReference>
<feature type="binding site" evidence="1">
    <location>
        <position position="14"/>
    </location>
    <ligand>
        <name>substrate</name>
    </ligand>
</feature>
<dbReference type="Gene3D" id="2.60.200.40">
    <property type="match status" value="1"/>
</dbReference>
<dbReference type="SUPFAM" id="SSF111331">
    <property type="entry name" value="NAD kinase/diacylglycerol kinase-like"/>
    <property type="match status" value="1"/>
</dbReference>
<dbReference type="SMART" id="SM00851">
    <property type="entry name" value="MGS"/>
    <property type="match status" value="1"/>
</dbReference>
<dbReference type="RefSeq" id="WP_015194581.1">
    <property type="nucleotide sequence ID" value="NC_019748.1"/>
</dbReference>
<evidence type="ECO:0000256" key="1">
    <source>
        <dbReference type="HAMAP-Rule" id="MF_00549"/>
    </source>
</evidence>
<dbReference type="PROSITE" id="PS50146">
    <property type="entry name" value="DAGK"/>
    <property type="match status" value="1"/>
</dbReference>
<keyword evidence="5" id="KW-1185">Reference proteome</keyword>
<evidence type="ECO:0000259" key="2">
    <source>
        <dbReference type="PROSITE" id="PS50146"/>
    </source>
</evidence>
<dbReference type="HAMAP" id="MF_00549">
    <property type="entry name" value="Methylglyoxal_synth"/>
    <property type="match status" value="1"/>
</dbReference>
<proteinExistence type="inferred from homology"/>
<evidence type="ECO:0000313" key="5">
    <source>
        <dbReference type="Proteomes" id="UP000010473"/>
    </source>
</evidence>
<dbReference type="InterPro" id="IPR045540">
    <property type="entry name" value="YegS/DAGK_C"/>
</dbReference>
<feature type="binding site" evidence="1">
    <location>
        <position position="10"/>
    </location>
    <ligand>
        <name>substrate</name>
    </ligand>
</feature>
<dbReference type="InterPro" id="IPR016064">
    <property type="entry name" value="NAD/diacylglycerol_kinase_sf"/>
</dbReference>
<evidence type="ECO:0000313" key="4">
    <source>
        <dbReference type="EMBL" id="AFZ36919.1"/>
    </source>
</evidence>
<feature type="active site" description="Proton donor/acceptor" evidence="1">
    <location>
        <position position="62"/>
    </location>
</feature>
<dbReference type="OrthoDB" id="142078at2"/>
<comment type="similarity">
    <text evidence="1">Belongs to the methylglyoxal synthase family.</text>
</comment>
<dbReference type="InterPro" id="IPR005218">
    <property type="entry name" value="Diacylglycerol/lipid_kinase"/>
</dbReference>
<dbReference type="InterPro" id="IPR018148">
    <property type="entry name" value="Methylglyoxal_synth_AS"/>
</dbReference>
<dbReference type="InterPro" id="IPR011607">
    <property type="entry name" value="MGS-like_dom"/>
</dbReference>
<dbReference type="InterPro" id="IPR001206">
    <property type="entry name" value="Diacylglycerol_kinase_cat_dom"/>
</dbReference>
<dbReference type="EC" id="4.2.3.3" evidence="1"/>
<dbReference type="NCBIfam" id="TIGR00160">
    <property type="entry name" value="MGSA"/>
    <property type="match status" value="1"/>
</dbReference>
<dbReference type="KEGG" id="scs:Sta7437_3416"/>
<accession>K9XXY5</accession>
<dbReference type="PANTHER" id="PTHR30492">
    <property type="entry name" value="METHYLGLYOXAL SYNTHASE"/>
    <property type="match status" value="1"/>
</dbReference>
<gene>
    <name evidence="1" type="primary">mgsA</name>
    <name evidence="4" type="ordered locus">Sta7437_3416</name>
</gene>
<dbReference type="NCBIfam" id="NF003559">
    <property type="entry name" value="PRK05234.1"/>
    <property type="match status" value="1"/>
</dbReference>
<dbReference type="GO" id="GO:0005829">
    <property type="term" value="C:cytosol"/>
    <property type="evidence" value="ECO:0007669"/>
    <property type="project" value="TreeGrafter"/>
</dbReference>
<keyword evidence="1 4" id="KW-0456">Lyase</keyword>
<feature type="domain" description="MGS-like" evidence="3">
    <location>
        <begin position="1"/>
        <end position="147"/>
    </location>
</feature>
<feature type="binding site" evidence="1">
    <location>
        <begin position="56"/>
        <end position="57"/>
    </location>
    <ligand>
        <name>substrate</name>
    </ligand>
</feature>
<dbReference type="SMART" id="SM00046">
    <property type="entry name" value="DAGKc"/>
    <property type="match status" value="1"/>
</dbReference>
<dbReference type="InterPro" id="IPR004363">
    <property type="entry name" value="Methylgl_synth"/>
</dbReference>
<name>K9XXY5_STAC7</name>
<dbReference type="Pfam" id="PF00781">
    <property type="entry name" value="DAGK_cat"/>
    <property type="match status" value="1"/>
</dbReference>
<dbReference type="GO" id="GO:0008654">
    <property type="term" value="P:phospholipid biosynthetic process"/>
    <property type="evidence" value="ECO:0007669"/>
    <property type="project" value="InterPro"/>
</dbReference>
<dbReference type="Proteomes" id="UP000010473">
    <property type="component" value="Chromosome"/>
</dbReference>
<dbReference type="EMBL" id="CP003653">
    <property type="protein sequence ID" value="AFZ36919.1"/>
    <property type="molecule type" value="Genomic_DNA"/>
</dbReference>
<dbReference type="SUPFAM" id="SSF52335">
    <property type="entry name" value="Methylglyoxal synthase-like"/>
    <property type="match status" value="1"/>
</dbReference>
<dbReference type="GO" id="GO:0016301">
    <property type="term" value="F:kinase activity"/>
    <property type="evidence" value="ECO:0007669"/>
    <property type="project" value="InterPro"/>
</dbReference>
<feature type="domain" description="DAGKc" evidence="2">
    <location>
        <begin position="122"/>
        <end position="254"/>
    </location>
</feature>
<sequence>MARKIALIAHDRKKDDIVAFVSRHAPVLSRYHLIATGTTGERIETSSNLSIERMESGPIGGDTQIAAQIVAGEVVGVIFLIDPLYAQPHEPDIQALLRVCNVHNVALATNLATAEAFVASLANSVVAHLIYNPVSGQGDGQQELDLIKELLEPHLHLEVHLTTPDLSPQQLAENALTDRPDLIIASGGDGTVSAVAGAVIGTDIPLGVIPRGTANAFAMALGITQQLNQIRRACEIILAGYTRIIDAAFCNDLPLILLAGVGYEAEIIEKADREAKNRWGSLAYIMAGWQQLNEHMLFDAEIELEGEIRQFQAGAITVANVAPPTSVLAQGIGEVIVDDGLLDVTITTAATKLQAVTTMLGMLGGALIKTNTELENVVHLKAKKLRLAAQPPQKVVLDGEIIGTTPLEIRCIPQGLKVFVPKPI</sequence>
<dbReference type="eggNOG" id="COG1597">
    <property type="taxonomic scope" value="Bacteria"/>
</dbReference>
<dbReference type="GO" id="GO:0005524">
    <property type="term" value="F:ATP binding"/>
    <property type="evidence" value="ECO:0007669"/>
    <property type="project" value="InterPro"/>
</dbReference>
<reference evidence="5" key="1">
    <citation type="journal article" date="2013" name="Proc. Natl. Acad. Sci. U.S.A.">
        <title>Improving the coverage of the cyanobacterial phylum using diversity-driven genome sequencing.</title>
        <authorList>
            <person name="Shih P.M."/>
            <person name="Wu D."/>
            <person name="Latifi A."/>
            <person name="Axen S.D."/>
            <person name="Fewer D.P."/>
            <person name="Talla E."/>
            <person name="Calteau A."/>
            <person name="Cai F."/>
            <person name="Tandeau de Marsac N."/>
            <person name="Rippka R."/>
            <person name="Herdman M."/>
            <person name="Sivonen K."/>
            <person name="Coursin T."/>
            <person name="Laurent T."/>
            <person name="Goodwin L."/>
            <person name="Nolan M."/>
            <person name="Davenport K.W."/>
            <person name="Han C.S."/>
            <person name="Rubin E.M."/>
            <person name="Eisen J.A."/>
            <person name="Woyke T."/>
            <person name="Gugger M."/>
            <person name="Kerfeld C.A."/>
        </authorList>
    </citation>
    <scope>NUCLEOTIDE SEQUENCE [LARGE SCALE GENOMIC DNA]</scope>
    <source>
        <strain evidence="5">ATCC 29371 / PCC 7437</strain>
    </source>
</reference>
<dbReference type="InterPro" id="IPR017438">
    <property type="entry name" value="ATP-NAD_kinase_N"/>
</dbReference>
<organism evidence="4 5">
    <name type="scientific">Stanieria cyanosphaera (strain ATCC 29371 / PCC 7437)</name>
    <dbReference type="NCBI Taxonomy" id="111780"/>
    <lineage>
        <taxon>Bacteria</taxon>
        <taxon>Bacillati</taxon>
        <taxon>Cyanobacteriota</taxon>
        <taxon>Cyanophyceae</taxon>
        <taxon>Pleurocapsales</taxon>
        <taxon>Dermocarpellaceae</taxon>
        <taxon>Stanieria</taxon>
    </lineage>
</organism>
<dbReference type="PROSITE" id="PS51855">
    <property type="entry name" value="MGS"/>
    <property type="match status" value="1"/>
</dbReference>
<feature type="binding site" evidence="1">
    <location>
        <position position="89"/>
    </location>
    <ligand>
        <name>substrate</name>
    </ligand>
</feature>
<dbReference type="AlphaFoldDB" id="K9XXY5"/>
<dbReference type="Gene3D" id="3.40.50.1380">
    <property type="entry name" value="Methylglyoxal synthase-like domain"/>
    <property type="match status" value="1"/>
</dbReference>
<dbReference type="Gene3D" id="3.40.50.10330">
    <property type="entry name" value="Probable inorganic polyphosphate/atp-NAD kinase, domain 1"/>
    <property type="match status" value="1"/>
</dbReference>
<dbReference type="HOGENOM" id="CLU_045532_2_0_3"/>
<dbReference type="PANTHER" id="PTHR30492:SF0">
    <property type="entry name" value="METHYLGLYOXAL SYNTHASE"/>
    <property type="match status" value="1"/>
</dbReference>
<dbReference type="Pfam" id="PF19279">
    <property type="entry name" value="YegS_C"/>
    <property type="match status" value="1"/>
</dbReference>
<dbReference type="NCBIfam" id="TIGR00147">
    <property type="entry name" value="YegS/Rv2252/BmrU family lipid kinase"/>
    <property type="match status" value="1"/>
</dbReference>
<dbReference type="PATRIC" id="fig|111780.3.peg.3541"/>
<feature type="binding site" evidence="1">
    <location>
        <begin position="36"/>
        <end position="39"/>
    </location>
    <ligand>
        <name>substrate</name>
    </ligand>
</feature>
<comment type="catalytic activity">
    <reaction evidence="1">
        <text>dihydroxyacetone phosphate = methylglyoxal + phosphate</text>
        <dbReference type="Rhea" id="RHEA:17937"/>
        <dbReference type="ChEBI" id="CHEBI:17158"/>
        <dbReference type="ChEBI" id="CHEBI:43474"/>
        <dbReference type="ChEBI" id="CHEBI:57642"/>
        <dbReference type="EC" id="4.2.3.3"/>
    </reaction>
</comment>
<dbReference type="InterPro" id="IPR036914">
    <property type="entry name" value="MGS-like_dom_sf"/>
</dbReference>
<protein>
    <recommendedName>
        <fullName evidence="1">Methylglyoxal synthase</fullName>
        <shortName evidence="1">MGS</shortName>
        <ecNumber evidence="1">4.2.3.3</ecNumber>
    </recommendedName>
</protein>
<dbReference type="Pfam" id="PF02142">
    <property type="entry name" value="MGS"/>
    <property type="match status" value="1"/>
</dbReference>